<sequence length="62" mass="7165">MLPSSNHLDLKEHYQFIPAQIIHTSKLPHAPQIITDKKIISPEKLLHHDKKIQKSILQIGPR</sequence>
<dbReference type="EMBL" id="CP010401">
    <property type="protein sequence ID" value="ALE04123.1"/>
    <property type="molecule type" value="Genomic_DNA"/>
</dbReference>
<dbReference type="KEGG" id="banc:PU02_1309"/>
<proteinExistence type="predicted"/>
<organism evidence="1 2">
    <name type="scientific">Bartonella ancashensis</name>
    <dbReference type="NCBI Taxonomy" id="1318743"/>
    <lineage>
        <taxon>Bacteria</taxon>
        <taxon>Pseudomonadati</taxon>
        <taxon>Pseudomonadota</taxon>
        <taxon>Alphaproteobacteria</taxon>
        <taxon>Hyphomicrobiales</taxon>
        <taxon>Bartonellaceae</taxon>
        <taxon>Bartonella</taxon>
    </lineage>
</organism>
<gene>
    <name evidence="1" type="ORF">PU02_1309</name>
</gene>
<dbReference type="AlphaFoldDB" id="A0A0M5L1A9"/>
<evidence type="ECO:0000313" key="2">
    <source>
        <dbReference type="Proteomes" id="UP000057213"/>
    </source>
</evidence>
<keyword evidence="2" id="KW-1185">Reference proteome</keyword>
<reference evidence="1 2" key="1">
    <citation type="journal article" date="2015" name="Genome Announc.">
        <title>Complete Genome Sequence of Bartonella ancashensis Strain 20.00, Isolated from the Blood of a Patient with Verruga Peruana.</title>
        <authorList>
            <person name="Hang J."/>
            <person name="Mullins K.E."/>
            <person name="Clifford R.J."/>
            <person name="Onmus-Leone F."/>
            <person name="Yang Y."/>
            <person name="Jiang J."/>
            <person name="Leguia M."/>
            <person name="Kasper M.R."/>
            <person name="Maguina C."/>
            <person name="Lesho E.P."/>
            <person name="Jarman R.G."/>
            <person name="Richards A.L."/>
            <person name="Blazes D."/>
        </authorList>
    </citation>
    <scope>NUCLEOTIDE SEQUENCE [LARGE SCALE GENOMIC DNA]</scope>
    <source>
        <strain evidence="1 2">20.00</strain>
    </source>
</reference>
<name>A0A0M5L1A9_9HYPH</name>
<dbReference type="Proteomes" id="UP000057213">
    <property type="component" value="Chromosome"/>
</dbReference>
<accession>A0A0M5L1A9</accession>
<evidence type="ECO:0000313" key="1">
    <source>
        <dbReference type="EMBL" id="ALE04123.1"/>
    </source>
</evidence>
<protein>
    <submittedName>
        <fullName evidence="1">Uncharacterized protein</fullName>
    </submittedName>
</protein>